<evidence type="ECO:0000313" key="17">
    <source>
        <dbReference type="Proteomes" id="UP000031057"/>
    </source>
</evidence>
<accession>A0A0B1ZT25</accession>
<dbReference type="EMBL" id="JTDI01000002">
    <property type="protein sequence ID" value="KHK92308.1"/>
    <property type="molecule type" value="Genomic_DNA"/>
</dbReference>
<dbReference type="InterPro" id="IPR037066">
    <property type="entry name" value="Plug_dom_sf"/>
</dbReference>
<dbReference type="Pfam" id="PF00593">
    <property type="entry name" value="TonB_dep_Rec_b-barrel"/>
    <property type="match status" value="1"/>
</dbReference>
<reference evidence="16 17" key="1">
    <citation type="submission" date="2014-10" db="EMBL/GenBank/DDBJ databases">
        <title>Genome sequence of Novosphingobium malaysiense MUSC 273(T).</title>
        <authorList>
            <person name="Lee L.-H."/>
        </authorList>
    </citation>
    <scope>NUCLEOTIDE SEQUENCE [LARGE SCALE GENOMIC DNA]</scope>
    <source>
        <strain evidence="16 17">MUSC 273</strain>
    </source>
</reference>
<proteinExistence type="inferred from homology"/>
<comment type="subcellular location">
    <subcellularLocation>
        <location evidence="1 11">Cell outer membrane</location>
        <topology evidence="1 11">Multi-pass membrane protein</topology>
    </subcellularLocation>
</comment>
<feature type="chain" id="PRO_5002084934" description="TonB-dependent receptor" evidence="13">
    <location>
        <begin position="24"/>
        <end position="823"/>
    </location>
</feature>
<evidence type="ECO:0000256" key="6">
    <source>
        <dbReference type="ARBA" id="ARBA00023004"/>
    </source>
</evidence>
<feature type="domain" description="TonB-dependent receptor plug" evidence="15">
    <location>
        <begin position="49"/>
        <end position="156"/>
    </location>
</feature>
<evidence type="ECO:0000256" key="11">
    <source>
        <dbReference type="PROSITE-ProRule" id="PRU01360"/>
    </source>
</evidence>
<evidence type="ECO:0000256" key="8">
    <source>
        <dbReference type="ARBA" id="ARBA00023077"/>
    </source>
</evidence>
<dbReference type="PROSITE" id="PS52016">
    <property type="entry name" value="TONB_DEPENDENT_REC_3"/>
    <property type="match status" value="1"/>
</dbReference>
<keyword evidence="10 11" id="KW-0998">Cell outer membrane</keyword>
<dbReference type="Pfam" id="PF07715">
    <property type="entry name" value="Plug"/>
    <property type="match status" value="1"/>
</dbReference>
<keyword evidence="17" id="KW-1185">Reference proteome</keyword>
<evidence type="ECO:0000256" key="12">
    <source>
        <dbReference type="RuleBase" id="RU003357"/>
    </source>
</evidence>
<feature type="domain" description="TonB-dependent receptor-like beta-barrel" evidence="14">
    <location>
        <begin position="307"/>
        <end position="764"/>
    </location>
</feature>
<evidence type="ECO:0000256" key="4">
    <source>
        <dbReference type="ARBA" id="ARBA00022496"/>
    </source>
</evidence>
<keyword evidence="9 11" id="KW-0472">Membrane</keyword>
<evidence type="ECO:0000259" key="15">
    <source>
        <dbReference type="Pfam" id="PF07715"/>
    </source>
</evidence>
<dbReference type="AlphaFoldDB" id="A0A0B1ZT25"/>
<evidence type="ECO:0000256" key="2">
    <source>
        <dbReference type="ARBA" id="ARBA00022448"/>
    </source>
</evidence>
<evidence type="ECO:0000256" key="10">
    <source>
        <dbReference type="ARBA" id="ARBA00023237"/>
    </source>
</evidence>
<dbReference type="InterPro" id="IPR000531">
    <property type="entry name" value="Beta-barrel_TonB"/>
</dbReference>
<dbReference type="Gene3D" id="2.40.170.20">
    <property type="entry name" value="TonB-dependent receptor, beta-barrel domain"/>
    <property type="match status" value="1"/>
</dbReference>
<dbReference type="RefSeq" id="WP_039280611.1">
    <property type="nucleotide sequence ID" value="NZ_JTDI01000002.1"/>
</dbReference>
<dbReference type="InterPro" id="IPR039426">
    <property type="entry name" value="TonB-dep_rcpt-like"/>
</dbReference>
<dbReference type="PANTHER" id="PTHR32552">
    <property type="entry name" value="FERRICHROME IRON RECEPTOR-RELATED"/>
    <property type="match status" value="1"/>
</dbReference>
<dbReference type="InterPro" id="IPR036942">
    <property type="entry name" value="Beta-barrel_TonB_sf"/>
</dbReference>
<dbReference type="STRING" id="1348853.LK12_05605"/>
<evidence type="ECO:0000313" key="16">
    <source>
        <dbReference type="EMBL" id="KHK92308.1"/>
    </source>
</evidence>
<comment type="similarity">
    <text evidence="11 12">Belongs to the TonB-dependent receptor family.</text>
</comment>
<dbReference type="OrthoDB" id="7223550at2"/>
<evidence type="ECO:0008006" key="18">
    <source>
        <dbReference type="Google" id="ProtNLM"/>
    </source>
</evidence>
<evidence type="ECO:0000256" key="13">
    <source>
        <dbReference type="SAM" id="SignalP"/>
    </source>
</evidence>
<keyword evidence="6" id="KW-0408">Iron</keyword>
<organism evidence="16 17">
    <name type="scientific">Novosphingobium malaysiense</name>
    <dbReference type="NCBI Taxonomy" id="1348853"/>
    <lineage>
        <taxon>Bacteria</taxon>
        <taxon>Pseudomonadati</taxon>
        <taxon>Pseudomonadota</taxon>
        <taxon>Alphaproteobacteria</taxon>
        <taxon>Sphingomonadales</taxon>
        <taxon>Sphingomonadaceae</taxon>
        <taxon>Novosphingobium</taxon>
    </lineage>
</organism>
<evidence type="ECO:0000256" key="7">
    <source>
        <dbReference type="ARBA" id="ARBA00023065"/>
    </source>
</evidence>
<keyword evidence="13" id="KW-0732">Signal</keyword>
<feature type="signal peptide" evidence="13">
    <location>
        <begin position="1"/>
        <end position="23"/>
    </location>
</feature>
<keyword evidence="3 11" id="KW-1134">Transmembrane beta strand</keyword>
<dbReference type="GO" id="GO:0009279">
    <property type="term" value="C:cell outer membrane"/>
    <property type="evidence" value="ECO:0007669"/>
    <property type="project" value="UniProtKB-SubCell"/>
</dbReference>
<gene>
    <name evidence="16" type="ORF">LK12_05605</name>
</gene>
<keyword evidence="8 12" id="KW-0798">TonB box</keyword>
<dbReference type="InterPro" id="IPR012910">
    <property type="entry name" value="Plug_dom"/>
</dbReference>
<dbReference type="PANTHER" id="PTHR32552:SF81">
    <property type="entry name" value="TONB-DEPENDENT OUTER MEMBRANE RECEPTOR"/>
    <property type="match status" value="1"/>
</dbReference>
<dbReference type="SUPFAM" id="SSF56935">
    <property type="entry name" value="Porins"/>
    <property type="match status" value="1"/>
</dbReference>
<keyword evidence="5 11" id="KW-0812">Transmembrane</keyword>
<evidence type="ECO:0000259" key="14">
    <source>
        <dbReference type="Pfam" id="PF00593"/>
    </source>
</evidence>
<evidence type="ECO:0000256" key="1">
    <source>
        <dbReference type="ARBA" id="ARBA00004571"/>
    </source>
</evidence>
<dbReference type="Gene3D" id="2.170.130.10">
    <property type="entry name" value="TonB-dependent receptor, plug domain"/>
    <property type="match status" value="1"/>
</dbReference>
<sequence length="823" mass="88753">MHKCVLLAAASVGAIISANPVHAQASNDSPRIENGDIIVTARKRQESVLKVPVVETVITPEILENRQVTSIDNITQQVTGLQIGNNVLTVGAQISLRGVGTSSLDAGVDQSVSLNIDGLQLTQGASYSVGFFDMAQVEVLKGPQALFYGKNSPGGVIAVHTADPGDEVELIARASYGFEARQKRGELIMSAPLGDTLGIRVASMYQKEDGYFINKATALPGTGAVTPSSTRYNGGEEYIVRGTVVWKPIYNFSARLKMNTTQKDITGGSAPIGSCPDGNGAPAGIPFINPADDCKVDRTLYVVNLDPAAFPGVRNNGVPFMKYKTNFGTLELQYNFDSGISIDSTTGYYHTVVDGLLNGVNSGYAGPSLIADNHFKRRDFTQEIRIQSDFNTPLNFLLGGFYQDANVSNRVYVGGNLAYFINPAYTTLAAGINDVSIKAKSVFGQLRYKPVETLEIAAGVRYTDEKRHDDASSLSGLYATPTPISLANPTLRSKNWSPELTITYTPTDDLTIFGALKQGYKSGSFIMTAPPYPGQDNSFGDERVRGGEVGVKARLADRSLLVNTAFYYYKYSDLQVGANEVAAGGIPQIHTINAGKSKVYGVDFDLTYRPPSLDGLTATLSVNWNHARFTDFPNAPCWGGQRIQDGCDQLPYVVTDPGEIAAGNYVVDQSTGDFIRYSSQNLAGLPLPKAPNWSINAGLDYSTDVGRDFRLGIGGNVQYSSKFLTDLGKNRPDFYQEGFAKFNAHLNFGAQNEAWSIALIGNNIFNKYTAGNCTNFSGATGQIFLSPLTGLDKRNAAGVDELACIPDRGREVFLRLTLKPTAW</sequence>
<keyword evidence="4" id="KW-0410">Iron transport</keyword>
<dbReference type="GO" id="GO:0006826">
    <property type="term" value="P:iron ion transport"/>
    <property type="evidence" value="ECO:0007669"/>
    <property type="project" value="UniProtKB-KW"/>
</dbReference>
<comment type="caution">
    <text evidence="16">The sequence shown here is derived from an EMBL/GenBank/DDBJ whole genome shotgun (WGS) entry which is preliminary data.</text>
</comment>
<evidence type="ECO:0000256" key="9">
    <source>
        <dbReference type="ARBA" id="ARBA00023136"/>
    </source>
</evidence>
<evidence type="ECO:0000256" key="3">
    <source>
        <dbReference type="ARBA" id="ARBA00022452"/>
    </source>
</evidence>
<dbReference type="Proteomes" id="UP000031057">
    <property type="component" value="Unassembled WGS sequence"/>
</dbReference>
<keyword evidence="2 11" id="KW-0813">Transport</keyword>
<protein>
    <recommendedName>
        <fullName evidence="18">TonB-dependent receptor</fullName>
    </recommendedName>
</protein>
<keyword evidence="7" id="KW-0406">Ion transport</keyword>
<evidence type="ECO:0000256" key="5">
    <source>
        <dbReference type="ARBA" id="ARBA00022692"/>
    </source>
</evidence>
<name>A0A0B1ZT25_9SPHN</name>